<name>A0ABR8N5A0_9BACL</name>
<evidence type="ECO:0000256" key="8">
    <source>
        <dbReference type="ARBA" id="ARBA00022985"/>
    </source>
</evidence>
<reference evidence="14 15" key="1">
    <citation type="submission" date="2020-09" db="EMBL/GenBank/DDBJ databases">
        <title>Paenibacillus sp. strain PR3 16S rRNA gene Genome sequencing and assembly.</title>
        <authorList>
            <person name="Kim J."/>
        </authorList>
    </citation>
    <scope>NUCLEOTIDE SEQUENCE [LARGE SCALE GENOMIC DNA]</scope>
    <source>
        <strain evidence="14 15">PR3</strain>
    </source>
</reference>
<evidence type="ECO:0000256" key="3">
    <source>
        <dbReference type="ARBA" id="ARBA00022475"/>
    </source>
</evidence>
<dbReference type="InterPro" id="IPR037185">
    <property type="entry name" value="EmrE-like"/>
</dbReference>
<evidence type="ECO:0000256" key="2">
    <source>
        <dbReference type="ARBA" id="ARBA00007362"/>
    </source>
</evidence>
<comment type="caution">
    <text evidence="14">The sequence shown here is derived from an EMBL/GenBank/DDBJ whole genome shotgun (WGS) entry which is preliminary data.</text>
</comment>
<proteinExistence type="inferred from homology"/>
<evidence type="ECO:0000256" key="7">
    <source>
        <dbReference type="ARBA" id="ARBA00022692"/>
    </source>
</evidence>
<dbReference type="PANTHER" id="PTHR30561">
    <property type="entry name" value="SMR FAMILY PROTON-DEPENDENT DRUG EFFLUX TRANSPORTER SUGE"/>
    <property type="match status" value="1"/>
</dbReference>
<dbReference type="RefSeq" id="WP_191205927.1">
    <property type="nucleotide sequence ID" value="NZ_JACXZA010000006.1"/>
</dbReference>
<feature type="transmembrane region" description="Helical" evidence="12">
    <location>
        <begin position="70"/>
        <end position="90"/>
    </location>
</feature>
<keyword evidence="10" id="KW-0443">Lipid metabolism</keyword>
<evidence type="ECO:0000256" key="12">
    <source>
        <dbReference type="SAM" id="Phobius"/>
    </source>
</evidence>
<keyword evidence="11 12" id="KW-0472">Membrane</keyword>
<comment type="similarity">
    <text evidence="2">Belongs to the EamA transporter family.</text>
</comment>
<evidence type="ECO:0000256" key="1">
    <source>
        <dbReference type="ARBA" id="ARBA00004651"/>
    </source>
</evidence>
<keyword evidence="8" id="KW-0448">Lipopolysaccharide biosynthesis</keyword>
<dbReference type="Gene3D" id="1.10.3730.20">
    <property type="match status" value="1"/>
</dbReference>
<dbReference type="Proteomes" id="UP000609346">
    <property type="component" value="Unassembled WGS sequence"/>
</dbReference>
<sequence length="114" mass="12653">MSKTISYLLLFGNVLLLVAGQILFKMGLQRTDGLHWLRIAQSPAIWSGLVLYGVATLLWFAVLTRLPLSVAYPMQSMAYVLGLLAAWFIFDETLPFTKIAGCVVILFGVYLIAK</sequence>
<keyword evidence="6" id="KW-0441">Lipid A biosynthesis</keyword>
<dbReference type="PANTHER" id="PTHR30561:SF9">
    <property type="entry name" value="4-AMINO-4-DEOXY-L-ARABINOSE-PHOSPHOUNDECAPRENOL FLIPPASE SUBUNIT ARNF-RELATED"/>
    <property type="match status" value="1"/>
</dbReference>
<evidence type="ECO:0000256" key="6">
    <source>
        <dbReference type="ARBA" id="ARBA00022556"/>
    </source>
</evidence>
<dbReference type="EMBL" id="JACXZA010000006">
    <property type="protein sequence ID" value="MBD3921634.1"/>
    <property type="molecule type" value="Genomic_DNA"/>
</dbReference>
<evidence type="ECO:0000313" key="15">
    <source>
        <dbReference type="Proteomes" id="UP000609346"/>
    </source>
</evidence>
<accession>A0ABR8N5A0</accession>
<feature type="transmembrane region" description="Helical" evidence="12">
    <location>
        <begin position="7"/>
        <end position="24"/>
    </location>
</feature>
<feature type="transmembrane region" description="Helical" evidence="12">
    <location>
        <begin position="96"/>
        <end position="113"/>
    </location>
</feature>
<dbReference type="InterPro" id="IPR000620">
    <property type="entry name" value="EamA_dom"/>
</dbReference>
<dbReference type="Pfam" id="PF00892">
    <property type="entry name" value="EamA"/>
    <property type="match status" value="1"/>
</dbReference>
<evidence type="ECO:0000256" key="5">
    <source>
        <dbReference type="ARBA" id="ARBA00022519"/>
    </source>
</evidence>
<organism evidence="14 15">
    <name type="scientific">Paenibacillus terricola</name>
    <dbReference type="NCBI Taxonomy" id="2763503"/>
    <lineage>
        <taxon>Bacteria</taxon>
        <taxon>Bacillati</taxon>
        <taxon>Bacillota</taxon>
        <taxon>Bacilli</taxon>
        <taxon>Bacillales</taxon>
        <taxon>Paenibacillaceae</taxon>
        <taxon>Paenibacillus</taxon>
    </lineage>
</organism>
<feature type="transmembrane region" description="Helical" evidence="12">
    <location>
        <begin position="44"/>
        <end position="63"/>
    </location>
</feature>
<keyword evidence="4" id="KW-0444">Lipid biosynthesis</keyword>
<feature type="domain" description="EamA" evidence="13">
    <location>
        <begin position="7"/>
        <end position="112"/>
    </location>
</feature>
<evidence type="ECO:0000259" key="13">
    <source>
        <dbReference type="Pfam" id="PF00892"/>
    </source>
</evidence>
<dbReference type="InterPro" id="IPR000390">
    <property type="entry name" value="Small_drug/metabolite_transptr"/>
</dbReference>
<evidence type="ECO:0000313" key="14">
    <source>
        <dbReference type="EMBL" id="MBD3921634.1"/>
    </source>
</evidence>
<keyword evidence="3" id="KW-1003">Cell membrane</keyword>
<dbReference type="SUPFAM" id="SSF103481">
    <property type="entry name" value="Multidrug resistance efflux transporter EmrE"/>
    <property type="match status" value="1"/>
</dbReference>
<keyword evidence="7 12" id="KW-0812">Transmembrane</keyword>
<keyword evidence="9 12" id="KW-1133">Transmembrane helix</keyword>
<evidence type="ECO:0000256" key="11">
    <source>
        <dbReference type="ARBA" id="ARBA00023136"/>
    </source>
</evidence>
<keyword evidence="5" id="KW-0997">Cell inner membrane</keyword>
<evidence type="ECO:0000256" key="4">
    <source>
        <dbReference type="ARBA" id="ARBA00022516"/>
    </source>
</evidence>
<protein>
    <submittedName>
        <fullName evidence="14">EamA family transporter</fullName>
    </submittedName>
</protein>
<gene>
    <name evidence="14" type="ORF">H8B09_22890</name>
</gene>
<evidence type="ECO:0000256" key="9">
    <source>
        <dbReference type="ARBA" id="ARBA00022989"/>
    </source>
</evidence>
<keyword evidence="15" id="KW-1185">Reference proteome</keyword>
<comment type="subcellular location">
    <subcellularLocation>
        <location evidence="1">Cell membrane</location>
        <topology evidence="1">Multi-pass membrane protein</topology>
    </subcellularLocation>
</comment>
<evidence type="ECO:0000256" key="10">
    <source>
        <dbReference type="ARBA" id="ARBA00023098"/>
    </source>
</evidence>